<dbReference type="InterPro" id="IPR029046">
    <property type="entry name" value="LolA/LolB/LppX"/>
</dbReference>
<evidence type="ECO:0000256" key="2">
    <source>
        <dbReference type="ARBA" id="ARBA00007615"/>
    </source>
</evidence>
<dbReference type="OrthoDB" id="9787361at2"/>
<evidence type="ECO:0000256" key="8">
    <source>
        <dbReference type="ARBA" id="ARBA00022927"/>
    </source>
</evidence>
<comment type="caution">
    <text evidence="11">The sequence shown here is derived from an EMBL/GenBank/DDBJ whole genome shotgun (WGS) entry which is preliminary data.</text>
</comment>
<dbReference type="NCBIfam" id="TIGR00547">
    <property type="entry name" value="lolA"/>
    <property type="match status" value="1"/>
</dbReference>
<comment type="subcellular location">
    <subcellularLocation>
        <location evidence="1 10">Periplasm</location>
    </subcellularLocation>
</comment>
<feature type="chain" id="PRO_5016472503" description="Outer-membrane lipoprotein carrier protein" evidence="10">
    <location>
        <begin position="23"/>
        <end position="211"/>
    </location>
</feature>
<dbReference type="HAMAP" id="MF_00240">
    <property type="entry name" value="LolA"/>
    <property type="match status" value="1"/>
</dbReference>
<keyword evidence="7 10" id="KW-0574">Periplasm</keyword>
<evidence type="ECO:0000256" key="5">
    <source>
        <dbReference type="ARBA" id="ARBA00022448"/>
    </source>
</evidence>
<dbReference type="RefSeq" id="WP_109826257.1">
    <property type="nucleotide sequence ID" value="NZ_QGKL01000042.1"/>
</dbReference>
<dbReference type="AlphaFoldDB" id="A0A317C5C7"/>
<dbReference type="Pfam" id="PF03548">
    <property type="entry name" value="LolA"/>
    <property type="match status" value="1"/>
</dbReference>
<dbReference type="InterPro" id="IPR004564">
    <property type="entry name" value="OM_lipoprot_carrier_LolA-like"/>
</dbReference>
<keyword evidence="6 10" id="KW-0732">Signal</keyword>
<feature type="signal peptide" evidence="10">
    <location>
        <begin position="1"/>
        <end position="22"/>
    </location>
</feature>
<evidence type="ECO:0000256" key="1">
    <source>
        <dbReference type="ARBA" id="ARBA00004418"/>
    </source>
</evidence>
<comment type="subunit">
    <text evidence="3 10">Monomer.</text>
</comment>
<evidence type="ECO:0000256" key="7">
    <source>
        <dbReference type="ARBA" id="ARBA00022764"/>
    </source>
</evidence>
<dbReference type="GO" id="GO:0042953">
    <property type="term" value="P:lipoprotein transport"/>
    <property type="evidence" value="ECO:0007669"/>
    <property type="project" value="InterPro"/>
</dbReference>
<evidence type="ECO:0000256" key="4">
    <source>
        <dbReference type="ARBA" id="ARBA00014035"/>
    </source>
</evidence>
<dbReference type="InterPro" id="IPR018323">
    <property type="entry name" value="OM_lipoprot_carrier_LolA_Pbac"/>
</dbReference>
<dbReference type="EMBL" id="QGKL01000042">
    <property type="protein sequence ID" value="PWQ93865.1"/>
    <property type="molecule type" value="Genomic_DNA"/>
</dbReference>
<dbReference type="Gene3D" id="2.50.20.10">
    <property type="entry name" value="Lipoprotein localisation LolA/LolB/LppX"/>
    <property type="match status" value="1"/>
</dbReference>
<evidence type="ECO:0000313" key="12">
    <source>
        <dbReference type="Proteomes" id="UP000245506"/>
    </source>
</evidence>
<sequence precursor="true">MKKTILTAVFIAATSMSQLAVADAKEARARLDSFFTKVTSLKGSFKQQVFDKKGKAIQNSSGLMYMSRPGRFRWVYMTPEPQELVSDGKNLWIYDEDLEQVTIKPVNSAVSSTPMSFLTRRDVPAARFHIKALPARGGQDWFQLTPKQASRDFKSIEMGLDVKGNLKRMVMHDQLGQRTDIILNTQSNIPISGGTFYFQAPKGVDVIGKAR</sequence>
<keyword evidence="5 10" id="KW-0813">Transport</keyword>
<evidence type="ECO:0000256" key="10">
    <source>
        <dbReference type="HAMAP-Rule" id="MF_00240"/>
    </source>
</evidence>
<accession>A0A317C5C7</accession>
<reference evidence="11 12" key="1">
    <citation type="submission" date="2018-05" db="EMBL/GenBank/DDBJ databases">
        <title>Leucothrix arctica sp. nov., isolated from Arctic seawater.</title>
        <authorList>
            <person name="Choi A."/>
            <person name="Baek K."/>
        </authorList>
    </citation>
    <scope>NUCLEOTIDE SEQUENCE [LARGE SCALE GENOMIC DNA]</scope>
    <source>
        <strain evidence="11 12">IMCC9719</strain>
    </source>
</reference>
<comment type="function">
    <text evidence="10">Participates in the translocation of lipoproteins from the inner membrane to the outer membrane. Only forms a complex with a lipoprotein if the residue after the N-terminal Cys is not an aspartate (The Asp acts as a targeting signal to indicate that the lipoprotein should stay in the inner membrane).</text>
</comment>
<evidence type="ECO:0000256" key="3">
    <source>
        <dbReference type="ARBA" id="ARBA00011245"/>
    </source>
</evidence>
<dbReference type="CDD" id="cd16325">
    <property type="entry name" value="LolA"/>
    <property type="match status" value="1"/>
</dbReference>
<evidence type="ECO:0000256" key="6">
    <source>
        <dbReference type="ARBA" id="ARBA00022729"/>
    </source>
</evidence>
<keyword evidence="12" id="KW-1185">Reference proteome</keyword>
<comment type="similarity">
    <text evidence="2 10">Belongs to the LolA family.</text>
</comment>
<keyword evidence="9 10" id="KW-0143">Chaperone</keyword>
<name>A0A317C5C7_9GAMM</name>
<protein>
    <recommendedName>
        <fullName evidence="4 10">Outer-membrane lipoprotein carrier protein</fullName>
    </recommendedName>
</protein>
<dbReference type="PANTHER" id="PTHR35869:SF1">
    <property type="entry name" value="OUTER-MEMBRANE LIPOPROTEIN CARRIER PROTEIN"/>
    <property type="match status" value="1"/>
</dbReference>
<dbReference type="PANTHER" id="PTHR35869">
    <property type="entry name" value="OUTER-MEMBRANE LIPOPROTEIN CARRIER PROTEIN"/>
    <property type="match status" value="1"/>
</dbReference>
<evidence type="ECO:0000256" key="9">
    <source>
        <dbReference type="ARBA" id="ARBA00023186"/>
    </source>
</evidence>
<organism evidence="11 12">
    <name type="scientific">Leucothrix arctica</name>
    <dbReference type="NCBI Taxonomy" id="1481894"/>
    <lineage>
        <taxon>Bacteria</taxon>
        <taxon>Pseudomonadati</taxon>
        <taxon>Pseudomonadota</taxon>
        <taxon>Gammaproteobacteria</taxon>
        <taxon>Thiotrichales</taxon>
        <taxon>Thiotrichaceae</taxon>
        <taxon>Leucothrix</taxon>
    </lineage>
</organism>
<dbReference type="GO" id="GO:0042597">
    <property type="term" value="C:periplasmic space"/>
    <property type="evidence" value="ECO:0007669"/>
    <property type="project" value="UniProtKB-SubCell"/>
</dbReference>
<keyword evidence="8 10" id="KW-0653">Protein transport</keyword>
<keyword evidence="11" id="KW-0449">Lipoprotein</keyword>
<evidence type="ECO:0000313" key="11">
    <source>
        <dbReference type="EMBL" id="PWQ93865.1"/>
    </source>
</evidence>
<gene>
    <name evidence="10 11" type="primary">lolA</name>
    <name evidence="11" type="ORF">DKT75_19890</name>
</gene>
<dbReference type="GO" id="GO:0044874">
    <property type="term" value="P:lipoprotein localization to outer membrane"/>
    <property type="evidence" value="ECO:0007669"/>
    <property type="project" value="UniProtKB-UniRule"/>
</dbReference>
<dbReference type="Proteomes" id="UP000245506">
    <property type="component" value="Unassembled WGS sequence"/>
</dbReference>
<proteinExistence type="inferred from homology"/>
<dbReference type="SUPFAM" id="SSF89392">
    <property type="entry name" value="Prokaryotic lipoproteins and lipoprotein localization factors"/>
    <property type="match status" value="1"/>
</dbReference>